<dbReference type="AlphaFoldDB" id="A0A4R5DN23"/>
<dbReference type="InterPro" id="IPR036909">
    <property type="entry name" value="Cyt_c-like_dom_sf"/>
</dbReference>
<keyword evidence="2 7" id="KW-0349">Heme</keyword>
<name>A0A4R5DN23_9BACT</name>
<evidence type="ECO:0000259" key="8">
    <source>
        <dbReference type="PROSITE" id="PS51007"/>
    </source>
</evidence>
<dbReference type="PANTHER" id="PTHR30600">
    <property type="entry name" value="CYTOCHROME C PEROXIDASE-RELATED"/>
    <property type="match status" value="1"/>
</dbReference>
<keyword evidence="6 7" id="KW-0408">Iron</keyword>
<evidence type="ECO:0000256" key="2">
    <source>
        <dbReference type="ARBA" id="ARBA00022617"/>
    </source>
</evidence>
<keyword evidence="10" id="KW-1185">Reference proteome</keyword>
<dbReference type="InterPro" id="IPR038352">
    <property type="entry name" value="Imelysin_sf"/>
</dbReference>
<keyword evidence="3 7" id="KW-0479">Metal-binding</keyword>
<dbReference type="Proteomes" id="UP000294850">
    <property type="component" value="Unassembled WGS sequence"/>
</dbReference>
<evidence type="ECO:0000256" key="3">
    <source>
        <dbReference type="ARBA" id="ARBA00022723"/>
    </source>
</evidence>
<dbReference type="GO" id="GO:0020037">
    <property type="term" value="F:heme binding"/>
    <property type="evidence" value="ECO:0007669"/>
    <property type="project" value="InterPro"/>
</dbReference>
<keyword evidence="5" id="KW-0560">Oxidoreductase</keyword>
<dbReference type="GO" id="GO:0004130">
    <property type="term" value="F:cytochrome-c peroxidase activity"/>
    <property type="evidence" value="ECO:0007669"/>
    <property type="project" value="TreeGrafter"/>
</dbReference>
<evidence type="ECO:0000256" key="7">
    <source>
        <dbReference type="PROSITE-ProRule" id="PRU00433"/>
    </source>
</evidence>
<dbReference type="Pfam" id="PF03150">
    <property type="entry name" value="CCP_MauG"/>
    <property type="match status" value="1"/>
</dbReference>
<dbReference type="InterPro" id="IPR004852">
    <property type="entry name" value="Di-haem_cyt_c_peroxidsae"/>
</dbReference>
<keyword evidence="9" id="KW-0575">Peroxidase</keyword>
<dbReference type="GO" id="GO:0046872">
    <property type="term" value="F:metal ion binding"/>
    <property type="evidence" value="ECO:0007669"/>
    <property type="project" value="UniProtKB-KW"/>
</dbReference>
<feature type="domain" description="Cytochrome c" evidence="8">
    <location>
        <begin position="447"/>
        <end position="589"/>
    </location>
</feature>
<dbReference type="GO" id="GO:0009055">
    <property type="term" value="F:electron transfer activity"/>
    <property type="evidence" value="ECO:0007669"/>
    <property type="project" value="InterPro"/>
</dbReference>
<evidence type="ECO:0000313" key="9">
    <source>
        <dbReference type="EMBL" id="TDE15716.1"/>
    </source>
</evidence>
<protein>
    <submittedName>
        <fullName evidence="9">Cytochrome C peroxidase</fullName>
    </submittedName>
</protein>
<organism evidence="9 10">
    <name type="scientific">Dyadobacter psychrotolerans</name>
    <dbReference type="NCBI Taxonomy" id="2541721"/>
    <lineage>
        <taxon>Bacteria</taxon>
        <taxon>Pseudomonadati</taxon>
        <taxon>Bacteroidota</taxon>
        <taxon>Cytophagia</taxon>
        <taxon>Cytophagales</taxon>
        <taxon>Spirosomataceae</taxon>
        <taxon>Dyadobacter</taxon>
    </lineage>
</organism>
<accession>A0A4R5DN23</accession>
<evidence type="ECO:0000256" key="4">
    <source>
        <dbReference type="ARBA" id="ARBA00022729"/>
    </source>
</evidence>
<evidence type="ECO:0000256" key="1">
    <source>
        <dbReference type="ARBA" id="ARBA00004196"/>
    </source>
</evidence>
<feature type="domain" description="Cytochrome c" evidence="8">
    <location>
        <begin position="295"/>
        <end position="428"/>
    </location>
</feature>
<evidence type="ECO:0000313" key="10">
    <source>
        <dbReference type="Proteomes" id="UP000294850"/>
    </source>
</evidence>
<dbReference type="OrthoDB" id="9805202at2"/>
<evidence type="ECO:0000256" key="5">
    <source>
        <dbReference type="ARBA" id="ARBA00023002"/>
    </source>
</evidence>
<comment type="subcellular location">
    <subcellularLocation>
        <location evidence="1">Cell envelope</location>
    </subcellularLocation>
</comment>
<gene>
    <name evidence="9" type="ORF">E0F88_13220</name>
</gene>
<dbReference type="GO" id="GO:0030313">
    <property type="term" value="C:cell envelope"/>
    <property type="evidence" value="ECO:0007669"/>
    <property type="project" value="UniProtKB-SubCell"/>
</dbReference>
<dbReference type="Gene3D" id="1.10.760.10">
    <property type="entry name" value="Cytochrome c-like domain"/>
    <property type="match status" value="2"/>
</dbReference>
<comment type="caution">
    <text evidence="9">The sequence shown here is derived from an EMBL/GenBank/DDBJ whole genome shotgun (WGS) entry which is preliminary data.</text>
</comment>
<dbReference type="InterPro" id="IPR051395">
    <property type="entry name" value="Cytochrome_c_Peroxidase/MauG"/>
</dbReference>
<dbReference type="EMBL" id="SMFL01000004">
    <property type="protein sequence ID" value="TDE15716.1"/>
    <property type="molecule type" value="Genomic_DNA"/>
</dbReference>
<evidence type="ECO:0000256" key="6">
    <source>
        <dbReference type="ARBA" id="ARBA00023004"/>
    </source>
</evidence>
<dbReference type="PROSITE" id="PS51007">
    <property type="entry name" value="CYTC"/>
    <property type="match status" value="2"/>
</dbReference>
<keyword evidence="4" id="KW-0732">Signal</keyword>
<dbReference type="SUPFAM" id="SSF46626">
    <property type="entry name" value="Cytochrome c"/>
    <property type="match status" value="2"/>
</dbReference>
<dbReference type="RefSeq" id="WP_131958978.1">
    <property type="nucleotide sequence ID" value="NZ_SMFL01000004.1"/>
</dbReference>
<dbReference type="Gene3D" id="1.20.1420.20">
    <property type="entry name" value="M75 peptidase, HXXE motif"/>
    <property type="match status" value="1"/>
</dbReference>
<proteinExistence type="predicted"/>
<dbReference type="PANTHER" id="PTHR30600:SF10">
    <property type="entry name" value="BLL6722 PROTEIN"/>
    <property type="match status" value="1"/>
</dbReference>
<sequence length="597" mass="67582">MVSFLLLIAAARIRENNSTGVQQSADLFRINSKLFAADLTDLEKSLMQLDSTRPETIQHAKQSLQNSRIAYKRIEYLLEYFFYTSSRIYNRAPKNEIEEPFLEYQQPAGLQYIETLLFDSSPEKYKEELLTQIRFVLSSAHDLNSLLYNFKATDAQILESVRIELVRVISLGIAGFDAPRLKSGILESETSLQNLRQILKPYLNKKSPKAESVSYCLENSILFLHQNADFDTFNRMVFLTAHALPLQNALSNFIRDQGLEMNRDNILNYKAEHLFTRDAFNMNAFSGTGKSDANQTVSPGKKLFFETKLSGNETKSCASCHDPDNYFMDGLAKSIGFDPKTYVKRNAPSLLYASMQHSQFWDGRAKTLEHQIENVIKNSLEMHGNMPLTLTKLNNTKSYRKAFNKKRTEKITESEIYQAIASYVRTLTPYNSAFDQYIKGDKKALTENQIAGFNLFMGKAQCGTCHFAPLFNGLIPPLYKLTEFEVLGTTKTDILLKAEPDADQGRFVFKPIRFYQGAFKTPTVRNSAKTAPYMHNGAFQSLDILLEFYNQGGGAGLGLDLPNQTLSASHLNLSNREKSDIIEFLGALTDDVSTKKN</sequence>
<reference evidence="9 10" key="1">
    <citation type="submission" date="2019-03" db="EMBL/GenBank/DDBJ databases">
        <title>Dyadobacter AR-3-6 sp. nov., isolated from arctic soil.</title>
        <authorList>
            <person name="Chaudhary D.K."/>
        </authorList>
    </citation>
    <scope>NUCLEOTIDE SEQUENCE [LARGE SCALE GENOMIC DNA]</scope>
    <source>
        <strain evidence="9 10">AR-3-6</strain>
    </source>
</reference>
<dbReference type="InterPro" id="IPR009056">
    <property type="entry name" value="Cyt_c-like_dom"/>
</dbReference>